<reference evidence="2 3" key="1">
    <citation type="submission" date="2023-02" db="EMBL/GenBank/DDBJ databases">
        <title>Bacterial whole genomic sequence of Curvibacter sp. HBC61.</title>
        <authorList>
            <person name="Le V."/>
            <person name="Ko S.-R."/>
            <person name="Ahn C.-Y."/>
            <person name="Oh H.-M."/>
        </authorList>
    </citation>
    <scope>NUCLEOTIDE SEQUENCE [LARGE SCALE GENOMIC DNA]</scope>
    <source>
        <strain evidence="2 3">HBC61</strain>
    </source>
</reference>
<name>A0ABT5N0C1_9BURK</name>
<keyword evidence="3" id="KW-1185">Reference proteome</keyword>
<accession>A0ABT5N0C1</accession>
<evidence type="ECO:0000313" key="2">
    <source>
        <dbReference type="EMBL" id="MDD0839019.1"/>
    </source>
</evidence>
<comment type="caution">
    <text evidence="2">The sequence shown here is derived from an EMBL/GenBank/DDBJ whole genome shotgun (WGS) entry which is preliminary data.</text>
</comment>
<evidence type="ECO:0000256" key="1">
    <source>
        <dbReference type="SAM" id="SignalP"/>
    </source>
</evidence>
<dbReference type="RefSeq" id="WP_273951383.1">
    <property type="nucleotide sequence ID" value="NZ_JAQSIP010000004.1"/>
</dbReference>
<proteinExistence type="predicted"/>
<evidence type="ECO:0000313" key="3">
    <source>
        <dbReference type="Proteomes" id="UP001528673"/>
    </source>
</evidence>
<organism evidence="2 3">
    <name type="scientific">Curvibacter cyanobacteriorum</name>
    <dbReference type="NCBI Taxonomy" id="3026422"/>
    <lineage>
        <taxon>Bacteria</taxon>
        <taxon>Pseudomonadati</taxon>
        <taxon>Pseudomonadota</taxon>
        <taxon>Betaproteobacteria</taxon>
        <taxon>Burkholderiales</taxon>
        <taxon>Comamonadaceae</taxon>
        <taxon>Curvibacter</taxon>
    </lineage>
</organism>
<sequence>MRKSILSASIAAMIGGLGFAGAASAAVFSNGNTTGDIQLAASGVGDILIVPYFTAQGTNATLLNITNTDTTNGKAVKVRFRGASNSDDIFDFQLYLSPGDVWAAKISKDATTGLSKLETADNSCTLPAGIGKTTTNFVTGRLNTKLTGDALAAETREGYVEILTMADVRQTGFADQATGSPLATPATNPLFTAIKHVSGVAPCTSATLGLLINDPVRVAYGATANNSSSTVNGYSANALGLTYPTGKLMANYTIIDVVNTATFSGEAVALRASQGGNLVFFPQTATGFAGTRVTSATDTLGNAATIVDVTADPLFRADSFLANGTSTISTAVVTPGNYDLPDLSTPYAKAPTVTATGTDSIAQAKALTAALAVQSITNEYLTTTSIAASTDWVFSMPTRRYAVVYNYASTATDGRLFSLGWNNGGAYFTPSNTAVATNGYQICVAATSVTPYDREETTPTAAAPGFVVSPSSVAAAATLRFCGEASVLSVNAPTTSFAATPTLKSTVTRQDISVTTGNEGWLTINTTNGGLGLPVVGKAYVKSGGFAANWAHRTN</sequence>
<feature type="chain" id="PRO_5045210245" evidence="1">
    <location>
        <begin position="26"/>
        <end position="555"/>
    </location>
</feature>
<gene>
    <name evidence="2" type="ORF">PSQ40_10590</name>
</gene>
<protein>
    <submittedName>
        <fullName evidence="2">Cell surface protein</fullName>
    </submittedName>
</protein>
<feature type="signal peptide" evidence="1">
    <location>
        <begin position="1"/>
        <end position="25"/>
    </location>
</feature>
<keyword evidence="1" id="KW-0732">Signal</keyword>
<dbReference type="EMBL" id="JAQSIP010000004">
    <property type="protein sequence ID" value="MDD0839019.1"/>
    <property type="molecule type" value="Genomic_DNA"/>
</dbReference>
<dbReference type="Proteomes" id="UP001528673">
    <property type="component" value="Unassembled WGS sequence"/>
</dbReference>